<dbReference type="Gene3D" id="2.160.20.10">
    <property type="entry name" value="Single-stranded right-handed beta-helix, Pectin lyase-like"/>
    <property type="match status" value="1"/>
</dbReference>
<dbReference type="SMART" id="SM00710">
    <property type="entry name" value="PbH1"/>
    <property type="match status" value="7"/>
</dbReference>
<reference evidence="3 4" key="1">
    <citation type="submission" date="2020-08" db="EMBL/GenBank/DDBJ databases">
        <title>A Genomic Blueprint of the Chicken Gut Microbiome.</title>
        <authorList>
            <person name="Gilroy R."/>
            <person name="Ravi A."/>
            <person name="Getino M."/>
            <person name="Pursley I."/>
            <person name="Horton D.L."/>
            <person name="Alikhan N.-F."/>
            <person name="Baker D."/>
            <person name="Gharbi K."/>
            <person name="Hall N."/>
            <person name="Watson M."/>
            <person name="Adriaenssens E.M."/>
            <person name="Foster-Nyarko E."/>
            <person name="Jarju S."/>
            <person name="Secka A."/>
            <person name="Antonio M."/>
            <person name="Oren A."/>
            <person name="Chaudhuri R."/>
            <person name="La Ragione R.M."/>
            <person name="Hildebrand F."/>
            <person name="Pallen M.J."/>
        </authorList>
    </citation>
    <scope>NUCLEOTIDE SEQUENCE [LARGE SCALE GENOMIC DNA]</scope>
    <source>
        <strain evidence="3 4">Sa3CUA2</strain>
    </source>
</reference>
<feature type="chain" id="PRO_5045911614" evidence="1">
    <location>
        <begin position="27"/>
        <end position="364"/>
    </location>
</feature>
<keyword evidence="4" id="KW-1185">Reference proteome</keyword>
<dbReference type="RefSeq" id="WP_191782817.1">
    <property type="nucleotide sequence ID" value="NZ_JACSQV010000007.1"/>
</dbReference>
<gene>
    <name evidence="3" type="ORF">H9657_09730</name>
</gene>
<dbReference type="InterPro" id="IPR006626">
    <property type="entry name" value="PbH1"/>
</dbReference>
<protein>
    <submittedName>
        <fullName evidence="3">Right-handed parallel beta-helix repeat-containing protein</fullName>
    </submittedName>
</protein>
<feature type="signal peptide" evidence="1">
    <location>
        <begin position="1"/>
        <end position="26"/>
    </location>
</feature>
<dbReference type="InterPro" id="IPR012334">
    <property type="entry name" value="Pectin_lyas_fold"/>
</dbReference>
<accession>A0ABR8QDP3</accession>
<proteinExistence type="predicted"/>
<evidence type="ECO:0000313" key="4">
    <source>
        <dbReference type="Proteomes" id="UP000604241"/>
    </source>
</evidence>
<evidence type="ECO:0000313" key="3">
    <source>
        <dbReference type="EMBL" id="MBD7918552.1"/>
    </source>
</evidence>
<organism evidence="3 4">
    <name type="scientific">Cellulomonas avistercoris</name>
    <dbReference type="NCBI Taxonomy" id="2762242"/>
    <lineage>
        <taxon>Bacteria</taxon>
        <taxon>Bacillati</taxon>
        <taxon>Actinomycetota</taxon>
        <taxon>Actinomycetes</taxon>
        <taxon>Micrococcales</taxon>
        <taxon>Cellulomonadaceae</taxon>
        <taxon>Cellulomonas</taxon>
    </lineage>
</organism>
<evidence type="ECO:0000259" key="2">
    <source>
        <dbReference type="Pfam" id="PF13229"/>
    </source>
</evidence>
<keyword evidence="1" id="KW-0732">Signal</keyword>
<dbReference type="EMBL" id="JACSQV010000007">
    <property type="protein sequence ID" value="MBD7918552.1"/>
    <property type="molecule type" value="Genomic_DNA"/>
</dbReference>
<comment type="caution">
    <text evidence="3">The sequence shown here is derived from an EMBL/GenBank/DDBJ whole genome shotgun (WGS) entry which is preliminary data.</text>
</comment>
<dbReference type="Proteomes" id="UP000604241">
    <property type="component" value="Unassembled WGS sequence"/>
</dbReference>
<dbReference type="InterPro" id="IPR011050">
    <property type="entry name" value="Pectin_lyase_fold/virulence"/>
</dbReference>
<dbReference type="InterPro" id="IPR039448">
    <property type="entry name" value="Beta_helix"/>
</dbReference>
<name>A0ABR8QDP3_9CELL</name>
<evidence type="ECO:0000256" key="1">
    <source>
        <dbReference type="SAM" id="SignalP"/>
    </source>
</evidence>
<dbReference type="PROSITE" id="PS51257">
    <property type="entry name" value="PROKAR_LIPOPROTEIN"/>
    <property type="match status" value="1"/>
</dbReference>
<dbReference type="Pfam" id="PF13229">
    <property type="entry name" value="Beta_helix"/>
    <property type="match status" value="1"/>
</dbReference>
<sequence length="364" mass="35976">MRTTRALAAAAGAVVIVVAPATVTTAAPVTVACGDVVTGDVVLTADLVCRGSAVGLTLADGASLDLGGHRLVGDGGATGVAVPGIGDATLRDGVVTGWAAGVTVGRDDQGPGPQGVAALEGLTLRGNDVGVELLGPAEVGPEVHVTSSRLVRNVVGIRTGAAGRTWVRSSHLTDNGTGAQVVTGTWLWLSDSVVARNGTGLRTASELHVHASTLRDNATALACDSGTGDVEDSTFARNGVGVDCGVAASLDVTGSTLRDNGTAVRLDGSYATLTANRFVRNEVGFVAVGGSGNARLADNELRRNGDGILSVPAGSALEGNTAVNNERWGIHAPGAVDLGGNTARGNGNEPQCVGVVCGGAGPAS</sequence>
<feature type="domain" description="Right handed beta helix" evidence="2">
    <location>
        <begin position="202"/>
        <end position="336"/>
    </location>
</feature>
<dbReference type="SUPFAM" id="SSF51126">
    <property type="entry name" value="Pectin lyase-like"/>
    <property type="match status" value="1"/>
</dbReference>